<evidence type="ECO:0000256" key="3">
    <source>
        <dbReference type="ARBA" id="ARBA00023163"/>
    </source>
</evidence>
<evidence type="ECO:0000313" key="7">
    <source>
        <dbReference type="Proteomes" id="UP000621266"/>
    </source>
</evidence>
<dbReference type="InterPro" id="IPR036388">
    <property type="entry name" value="WH-like_DNA-bd_sf"/>
</dbReference>
<keyword evidence="2" id="KW-0238">DNA-binding</keyword>
<dbReference type="PRINTS" id="PR00038">
    <property type="entry name" value="HTHLUXR"/>
</dbReference>
<dbReference type="RefSeq" id="WP_156205356.1">
    <property type="nucleotide sequence ID" value="NZ_WHPN01000152.1"/>
</dbReference>
<dbReference type="SMART" id="SM00421">
    <property type="entry name" value="HTH_LUXR"/>
    <property type="match status" value="1"/>
</dbReference>
<dbReference type="Proteomes" id="UP000621266">
    <property type="component" value="Unassembled WGS sequence"/>
</dbReference>
<dbReference type="InterPro" id="IPR000792">
    <property type="entry name" value="Tscrpt_reg_LuxR_C"/>
</dbReference>
<reference evidence="6 7" key="1">
    <citation type="submission" date="2019-10" db="EMBL/GenBank/DDBJ databases">
        <title>Streptomyces tenebrisbrunneis sp.nov., an endogenous actinomycete isolated from of Lycium ruthenicum.</title>
        <authorList>
            <person name="Ma L."/>
        </authorList>
    </citation>
    <scope>NUCLEOTIDE SEQUENCE [LARGE SCALE GENOMIC DNA]</scope>
    <source>
        <strain evidence="6 7">TRM 66187</strain>
    </source>
</reference>
<feature type="domain" description="HTH luxR-type" evidence="5">
    <location>
        <begin position="279"/>
        <end position="344"/>
    </location>
</feature>
<dbReference type="PANTHER" id="PTHR43214:SF24">
    <property type="entry name" value="TRANSCRIPTIONAL REGULATORY PROTEIN NARL-RELATED"/>
    <property type="match status" value="1"/>
</dbReference>
<dbReference type="PROSITE" id="PS50043">
    <property type="entry name" value="HTH_LUXR_2"/>
    <property type="match status" value="1"/>
</dbReference>
<keyword evidence="7" id="KW-1185">Reference proteome</keyword>
<evidence type="ECO:0000256" key="2">
    <source>
        <dbReference type="ARBA" id="ARBA00023125"/>
    </source>
</evidence>
<dbReference type="EMBL" id="WHPN01000152">
    <property type="protein sequence ID" value="KAF4409949.1"/>
    <property type="molecule type" value="Genomic_DNA"/>
</dbReference>
<gene>
    <name evidence="6" type="ORF">GCU69_06470</name>
</gene>
<feature type="region of interest" description="Disordered" evidence="4">
    <location>
        <begin position="22"/>
        <end position="57"/>
    </location>
</feature>
<protein>
    <recommendedName>
        <fullName evidence="5">HTH luxR-type domain-containing protein</fullName>
    </recommendedName>
</protein>
<dbReference type="PANTHER" id="PTHR43214">
    <property type="entry name" value="TWO-COMPONENT RESPONSE REGULATOR"/>
    <property type="match status" value="1"/>
</dbReference>
<evidence type="ECO:0000313" key="6">
    <source>
        <dbReference type="EMBL" id="KAF4409949.1"/>
    </source>
</evidence>
<dbReference type="Gene3D" id="1.10.10.10">
    <property type="entry name" value="Winged helix-like DNA-binding domain superfamily/Winged helix DNA-binding domain"/>
    <property type="match status" value="1"/>
</dbReference>
<feature type="non-terminal residue" evidence="6">
    <location>
        <position position="1"/>
    </location>
</feature>
<evidence type="ECO:0000256" key="4">
    <source>
        <dbReference type="SAM" id="MobiDB-lite"/>
    </source>
</evidence>
<keyword evidence="1" id="KW-0805">Transcription regulation</keyword>
<accession>A0ABQ7FNI1</accession>
<keyword evidence="3" id="KW-0804">Transcription</keyword>
<dbReference type="InterPro" id="IPR016032">
    <property type="entry name" value="Sig_transdc_resp-reg_C-effctor"/>
</dbReference>
<dbReference type="CDD" id="cd06170">
    <property type="entry name" value="LuxR_C_like"/>
    <property type="match status" value="1"/>
</dbReference>
<dbReference type="Pfam" id="PF00196">
    <property type="entry name" value="GerE"/>
    <property type="match status" value="1"/>
</dbReference>
<proteinExistence type="predicted"/>
<evidence type="ECO:0000259" key="5">
    <source>
        <dbReference type="PROSITE" id="PS50043"/>
    </source>
</evidence>
<comment type="caution">
    <text evidence="6">The sequence shown here is derived from an EMBL/GenBank/DDBJ whole genome shotgun (WGS) entry which is preliminary data.</text>
</comment>
<name>A0ABQ7FNI1_9ACTN</name>
<dbReference type="SUPFAM" id="SSF46894">
    <property type="entry name" value="C-terminal effector domain of the bipartite response regulators"/>
    <property type="match status" value="1"/>
</dbReference>
<organism evidence="6 7">
    <name type="scientific">Streptomyces lycii</name>
    <dbReference type="NCBI Taxonomy" id="2654337"/>
    <lineage>
        <taxon>Bacteria</taxon>
        <taxon>Bacillati</taxon>
        <taxon>Actinomycetota</taxon>
        <taxon>Actinomycetes</taxon>
        <taxon>Kitasatosporales</taxon>
        <taxon>Streptomycetaceae</taxon>
        <taxon>Streptomyces</taxon>
    </lineage>
</organism>
<evidence type="ECO:0000256" key="1">
    <source>
        <dbReference type="ARBA" id="ARBA00023015"/>
    </source>
</evidence>
<sequence length="347" mass="37232">GGSGGDADVADRARRVHASLVGHLRGGPGPSLASRAPGPVSRTGPAAPGGGADRGIPPDVARWLTGRRLLAPDGTGVSSPERALADLLAEQGAQLRAAFDVLERNLRAVDDVVGMLPAPRTPDHSSIEAEFFEDRDQLRRRIDEFHPLTRSEMLCMRTTFPEPEVLDRSLVTDLEVLGRGVHCRMLVSTSALRRPGAARYLEALAEAGAEVRVAASCPLYLLIVDRELTVLWAGVGTDRDRGDVALHGPLIASCFVQVFEHNWDAAAPHDPGADGRRAGTSRARDWSPREREVLALLATGAKDESIARRLGVSDRTLRRLMTRLIEKLGADSRFAAGVEAARLGLVD</sequence>
<dbReference type="InterPro" id="IPR039420">
    <property type="entry name" value="WalR-like"/>
</dbReference>